<gene>
    <name evidence="2" type="ORF">PEVE_00013314</name>
</gene>
<dbReference type="EMBL" id="CALNXI010001997">
    <property type="protein sequence ID" value="CAH3181214.1"/>
    <property type="molecule type" value="Genomic_DNA"/>
</dbReference>
<feature type="coiled-coil region" evidence="1">
    <location>
        <begin position="61"/>
        <end position="88"/>
    </location>
</feature>
<sequence>PISCGNSRKCGKRKGHKGKCDSRGHEIHAFWKGSPLYAIYKQRQRLVTEPRQILEESFSALQVKEEALSKKEEDVSVLQRQINKYLQKGFLSRRKYNLVCKTQNSFFSADKEVWLPRNMKCLGVDLRFLKLSVCDESVDRFVKSLDIGHITQLPGVSSVSPTVTGLVFMTIDLHLRVPHLSQKLVWFSENENHFIFKFSWKYGVLELWRSGAEQGLSVPSPLC</sequence>
<proteinExistence type="predicted"/>
<accession>A0ABN8RTP3</accession>
<organism evidence="2 3">
    <name type="scientific">Porites evermanni</name>
    <dbReference type="NCBI Taxonomy" id="104178"/>
    <lineage>
        <taxon>Eukaryota</taxon>
        <taxon>Metazoa</taxon>
        <taxon>Cnidaria</taxon>
        <taxon>Anthozoa</taxon>
        <taxon>Hexacorallia</taxon>
        <taxon>Scleractinia</taxon>
        <taxon>Fungiina</taxon>
        <taxon>Poritidae</taxon>
        <taxon>Porites</taxon>
    </lineage>
</organism>
<keyword evidence="1" id="KW-0175">Coiled coil</keyword>
<evidence type="ECO:0000256" key="1">
    <source>
        <dbReference type="SAM" id="Coils"/>
    </source>
</evidence>
<evidence type="ECO:0000313" key="2">
    <source>
        <dbReference type="EMBL" id="CAH3181214.1"/>
    </source>
</evidence>
<keyword evidence="3" id="KW-1185">Reference proteome</keyword>
<dbReference type="Proteomes" id="UP001159427">
    <property type="component" value="Unassembled WGS sequence"/>
</dbReference>
<reference evidence="2 3" key="1">
    <citation type="submission" date="2022-05" db="EMBL/GenBank/DDBJ databases">
        <authorList>
            <consortium name="Genoscope - CEA"/>
            <person name="William W."/>
        </authorList>
    </citation>
    <scope>NUCLEOTIDE SEQUENCE [LARGE SCALE GENOMIC DNA]</scope>
</reference>
<comment type="caution">
    <text evidence="2">The sequence shown here is derived from an EMBL/GenBank/DDBJ whole genome shotgun (WGS) entry which is preliminary data.</text>
</comment>
<protein>
    <submittedName>
        <fullName evidence="2">Uncharacterized protein</fullName>
    </submittedName>
</protein>
<name>A0ABN8RTP3_9CNID</name>
<feature type="non-terminal residue" evidence="2">
    <location>
        <position position="1"/>
    </location>
</feature>
<evidence type="ECO:0000313" key="3">
    <source>
        <dbReference type="Proteomes" id="UP001159427"/>
    </source>
</evidence>